<evidence type="ECO:0000313" key="4">
    <source>
        <dbReference type="Proteomes" id="UP000051386"/>
    </source>
</evidence>
<dbReference type="Pfam" id="PF02517">
    <property type="entry name" value="Rce1-like"/>
    <property type="match status" value="1"/>
</dbReference>
<evidence type="ECO:0000256" key="1">
    <source>
        <dbReference type="SAM" id="Phobius"/>
    </source>
</evidence>
<feature type="transmembrane region" description="Helical" evidence="1">
    <location>
        <begin position="272"/>
        <end position="289"/>
    </location>
</feature>
<feature type="transmembrane region" description="Helical" evidence="1">
    <location>
        <begin position="20"/>
        <end position="40"/>
    </location>
</feature>
<keyword evidence="1" id="KW-0472">Membrane</keyword>
<keyword evidence="3" id="KW-0645">Protease</keyword>
<dbReference type="GO" id="GO:0004175">
    <property type="term" value="F:endopeptidase activity"/>
    <property type="evidence" value="ECO:0007669"/>
    <property type="project" value="UniProtKB-ARBA"/>
</dbReference>
<keyword evidence="4" id="KW-1185">Reference proteome</keyword>
<feature type="transmembrane region" description="Helical" evidence="1">
    <location>
        <begin position="133"/>
        <end position="153"/>
    </location>
</feature>
<dbReference type="InterPro" id="IPR003675">
    <property type="entry name" value="Rce1/LyrA-like_dom"/>
</dbReference>
<organism evidence="3 4">
    <name type="scientific">Stenotrophomonas chelatiphaga</name>
    <dbReference type="NCBI Taxonomy" id="517011"/>
    <lineage>
        <taxon>Bacteria</taxon>
        <taxon>Pseudomonadati</taxon>
        <taxon>Pseudomonadota</taxon>
        <taxon>Gammaproteobacteria</taxon>
        <taxon>Lysobacterales</taxon>
        <taxon>Lysobacteraceae</taxon>
        <taxon>Stenotrophomonas</taxon>
    </lineage>
</organism>
<feature type="transmembrane region" description="Helical" evidence="1">
    <location>
        <begin position="197"/>
        <end position="214"/>
    </location>
</feature>
<accession>A0A0R0DEP3</accession>
<dbReference type="Proteomes" id="UP000051386">
    <property type="component" value="Unassembled WGS sequence"/>
</dbReference>
<reference evidence="3 4" key="1">
    <citation type="submission" date="2015-05" db="EMBL/GenBank/DDBJ databases">
        <title>Genome sequencing and analysis of members of genus Stenotrophomonas.</title>
        <authorList>
            <person name="Patil P.P."/>
            <person name="Midha S."/>
            <person name="Patil P.B."/>
        </authorList>
    </citation>
    <scope>NUCLEOTIDE SEQUENCE [LARGE SCALE GENOMIC DNA]</scope>
    <source>
        <strain evidence="3 4">DSM 21508</strain>
    </source>
</reference>
<keyword evidence="1" id="KW-0812">Transmembrane</keyword>
<sequence>MTPVTLYSPDPARGWLPWAWLTPILMILFNAVPVIALDGWMQSQHWSTPSGDPIGLAGLHALLWIGFAPTLVAVLAWVRFVERRSLASIGLTGPAPLKTFLRGLAVGFGTIALVVVAIWMAGGMQAAGVGQAWRSPVSLLHIGLLLLSFMFQASVEEVIFRGWMLSAVARKTNVTVAVLLVSLVFCFLHFSPHQPPLVMLSTFLFSLFACVWALRTGNIWGVMGWHTGWNWLLATGFELPVTGMDAHLPALLVALRPQGLDTLTGGAQGPEGSYLCSVFLVIAIAWIQWRKTRGAQNFSPTSR</sequence>
<dbReference type="EMBL" id="LDJK01000008">
    <property type="protein sequence ID" value="KRG76433.1"/>
    <property type="molecule type" value="Genomic_DNA"/>
</dbReference>
<name>A0A0R0DEP3_9GAMM</name>
<dbReference type="RefSeq" id="WP_057507204.1">
    <property type="nucleotide sequence ID" value="NZ_LDJK01000008.1"/>
</dbReference>
<gene>
    <name evidence="3" type="ORF">ABB28_03035</name>
</gene>
<proteinExistence type="predicted"/>
<evidence type="ECO:0000259" key="2">
    <source>
        <dbReference type="Pfam" id="PF02517"/>
    </source>
</evidence>
<feature type="transmembrane region" description="Helical" evidence="1">
    <location>
        <begin position="61"/>
        <end position="80"/>
    </location>
</feature>
<dbReference type="PANTHER" id="PTHR39430">
    <property type="entry name" value="MEMBRANE-ASSOCIATED PROTEASE-RELATED"/>
    <property type="match status" value="1"/>
</dbReference>
<feature type="transmembrane region" description="Helical" evidence="1">
    <location>
        <begin position="173"/>
        <end position="190"/>
    </location>
</feature>
<dbReference type="GO" id="GO:0080120">
    <property type="term" value="P:CAAX-box protein maturation"/>
    <property type="evidence" value="ECO:0007669"/>
    <property type="project" value="UniProtKB-ARBA"/>
</dbReference>
<evidence type="ECO:0000313" key="3">
    <source>
        <dbReference type="EMBL" id="KRG76433.1"/>
    </source>
</evidence>
<dbReference type="GO" id="GO:0006508">
    <property type="term" value="P:proteolysis"/>
    <property type="evidence" value="ECO:0007669"/>
    <property type="project" value="UniProtKB-KW"/>
</dbReference>
<dbReference type="PATRIC" id="fig|517011.3.peg.3129"/>
<feature type="transmembrane region" description="Helical" evidence="1">
    <location>
        <begin position="100"/>
        <end position="121"/>
    </location>
</feature>
<dbReference type="AlphaFoldDB" id="A0A0R0DEP3"/>
<keyword evidence="1" id="KW-1133">Transmembrane helix</keyword>
<protein>
    <submittedName>
        <fullName evidence="3">Metal-dependent membrane protease</fullName>
    </submittedName>
</protein>
<comment type="caution">
    <text evidence="3">The sequence shown here is derived from an EMBL/GenBank/DDBJ whole genome shotgun (WGS) entry which is preliminary data.</text>
</comment>
<keyword evidence="3" id="KW-0378">Hydrolase</keyword>
<feature type="domain" description="CAAX prenyl protease 2/Lysostaphin resistance protein A-like" evidence="2">
    <location>
        <begin position="142"/>
        <end position="232"/>
    </location>
</feature>
<dbReference type="PANTHER" id="PTHR39430:SF1">
    <property type="entry name" value="PROTEASE"/>
    <property type="match status" value="1"/>
</dbReference>